<proteinExistence type="predicted"/>
<dbReference type="Proteomes" id="UP001348817">
    <property type="component" value="Chromosome"/>
</dbReference>
<dbReference type="AlphaFoldDB" id="A0AAU9CU08"/>
<keyword evidence="1" id="KW-0732">Signal</keyword>
<evidence type="ECO:0000256" key="1">
    <source>
        <dbReference type="SAM" id="SignalP"/>
    </source>
</evidence>
<dbReference type="RefSeq" id="WP_338391523.1">
    <property type="nucleotide sequence ID" value="NZ_AP025314.1"/>
</dbReference>
<dbReference type="InterPro" id="IPR013783">
    <property type="entry name" value="Ig-like_fold"/>
</dbReference>
<accession>A0AAU9CU08</accession>
<gene>
    <name evidence="2" type="ORF">FUAX_23710</name>
</gene>
<feature type="signal peptide" evidence="1">
    <location>
        <begin position="1"/>
        <end position="20"/>
    </location>
</feature>
<dbReference type="Pfam" id="PF07610">
    <property type="entry name" value="DUF1573"/>
    <property type="match status" value="3"/>
</dbReference>
<evidence type="ECO:0000313" key="2">
    <source>
        <dbReference type="EMBL" id="BDD09939.1"/>
    </source>
</evidence>
<dbReference type="PANTHER" id="PTHR37833:SF1">
    <property type="entry name" value="SIGNAL PEPTIDE PROTEIN"/>
    <property type="match status" value="1"/>
</dbReference>
<dbReference type="EMBL" id="AP025314">
    <property type="protein sequence ID" value="BDD09939.1"/>
    <property type="molecule type" value="Genomic_DNA"/>
</dbReference>
<protein>
    <recommendedName>
        <fullName evidence="4">DUF1573 domain-containing protein</fullName>
    </recommendedName>
</protein>
<name>A0AAU9CU08_9BACT</name>
<dbReference type="InterPro" id="IPR011467">
    <property type="entry name" value="DUF1573"/>
</dbReference>
<dbReference type="NCBIfam" id="NF012200">
    <property type="entry name" value="choice_anch_D"/>
    <property type="match status" value="1"/>
</dbReference>
<feature type="chain" id="PRO_5043986771" description="DUF1573 domain-containing protein" evidence="1">
    <location>
        <begin position="21"/>
        <end position="364"/>
    </location>
</feature>
<dbReference type="PANTHER" id="PTHR37833">
    <property type="entry name" value="LIPOPROTEIN-RELATED"/>
    <property type="match status" value="1"/>
</dbReference>
<dbReference type="KEGG" id="fax:FUAX_23710"/>
<evidence type="ECO:0000313" key="3">
    <source>
        <dbReference type="Proteomes" id="UP001348817"/>
    </source>
</evidence>
<organism evidence="2 3">
    <name type="scientific">Fulvitalea axinellae</name>
    <dbReference type="NCBI Taxonomy" id="1182444"/>
    <lineage>
        <taxon>Bacteria</taxon>
        <taxon>Pseudomonadati</taxon>
        <taxon>Bacteroidota</taxon>
        <taxon>Cytophagia</taxon>
        <taxon>Cytophagales</taxon>
        <taxon>Persicobacteraceae</taxon>
        <taxon>Fulvitalea</taxon>
    </lineage>
</organism>
<evidence type="ECO:0008006" key="4">
    <source>
        <dbReference type="Google" id="ProtNLM"/>
    </source>
</evidence>
<keyword evidence="3" id="KW-1185">Reference proteome</keyword>
<sequence length="364" mass="40163">MKKSVLGIFMMLFTAANLLAQQGPRISFKESTHNFGAVKEIEGKITHRFVFKNDGNAPLVIKSVRASCGCTTPDWSKTPVLPGKNGFVVATYDPKNRPGAFHKSLTITSNATPSTSRLYIKGTVTPAPLTPERKYPITLGNIRAKYSVFHLGKVLNNKPTVKTYELYNAGNAPIIFTGKNTIPAHISVSISPRSIKPKETAKLTLTYDGKKKDDLGFLMDNMKIGTNDTKEPTKRFRIAATVEDYFPPMTEAMKAKAPVFTLNKKVHDFGNIAQNQTVSAKFTVTNTGKSDLRIKKTKTSCGCTLTRQQKDVLKPGESTDMTVDFRTGTRTNKQIKTVTVYTNDPAKPVERITIRANVQAPTKQ</sequence>
<dbReference type="Gene3D" id="2.60.40.10">
    <property type="entry name" value="Immunoglobulins"/>
    <property type="match status" value="3"/>
</dbReference>
<reference evidence="2 3" key="1">
    <citation type="submission" date="2021-12" db="EMBL/GenBank/DDBJ databases">
        <title>Genome sequencing of bacteria with rrn-lacking chromosome and rrn-plasmid.</title>
        <authorList>
            <person name="Anda M."/>
            <person name="Iwasaki W."/>
        </authorList>
    </citation>
    <scope>NUCLEOTIDE SEQUENCE [LARGE SCALE GENOMIC DNA]</scope>
    <source>
        <strain evidence="2 3">DSM 100852</strain>
    </source>
</reference>